<evidence type="ECO:0000256" key="6">
    <source>
        <dbReference type="ARBA" id="ARBA00023027"/>
    </source>
</evidence>
<keyword evidence="1" id="KW-0963">Cytoplasm</keyword>
<evidence type="ECO:0000256" key="1">
    <source>
        <dbReference type="ARBA" id="ARBA00022490"/>
    </source>
</evidence>
<dbReference type="Gene3D" id="1.20.1090.10">
    <property type="entry name" value="Dehydroquinate synthase-like - alpha domain"/>
    <property type="match status" value="1"/>
</dbReference>
<keyword evidence="2" id="KW-0444">Lipid biosynthesis</keyword>
<dbReference type="PIRSF" id="PIRSF000112">
    <property type="entry name" value="Glycerol_dehydrogenase"/>
    <property type="match status" value="1"/>
</dbReference>
<keyword evidence="3 10" id="KW-0479">Metal-binding</keyword>
<sequence length="350" mass="37042">MARGTAVDIPTFVRIKPGALDRLGIYAARHRHRRVAMIVSEGLPAAIVERAEHSLRAEGAERIDRIDAGAASFEAASALFARLPTACDAVVGLGGGKALDVAKYVAFLAGRPMYAVPSSLSNDGFCSPQSSLTLGGARRSLTARLPFAVVVDTAVCLGAPVVLWWSGVGDLAAKVTAVRDWKLSYHASGEPVDDFAALLSDATVSQFLARPTRDDEGMRLLGTALMLNGIAMAVCGSSRPASGSEHLISHALDAISSRPRLHGLQVGVATYLVSRLQGQGTDRIAEAFDRTGFWDGIRADPFSRAEWLEAVRLAPSINPGRYTVLSTRDCVGEVAGMIDGDPALRGCFEE</sequence>
<accession>A0A432MDN9</accession>
<keyword evidence="9" id="KW-1208">Phospholipid metabolism</keyword>
<keyword evidence="7" id="KW-0443">Lipid metabolism</keyword>
<dbReference type="RefSeq" id="WP_126727824.1">
    <property type="nucleotide sequence ID" value="NZ_RYZH01000067.1"/>
</dbReference>
<name>A0A432MDN9_9BACT</name>
<dbReference type="Gene3D" id="3.40.50.1970">
    <property type="match status" value="1"/>
</dbReference>
<keyword evidence="8" id="KW-0594">Phospholipid biosynthesis</keyword>
<keyword evidence="10" id="KW-0862">Zinc</keyword>
<dbReference type="PANTHER" id="PTHR43616:SF5">
    <property type="entry name" value="GLYCEROL DEHYDROGENASE 1"/>
    <property type="match status" value="1"/>
</dbReference>
<dbReference type="GO" id="GO:0016614">
    <property type="term" value="F:oxidoreductase activity, acting on CH-OH group of donors"/>
    <property type="evidence" value="ECO:0007669"/>
    <property type="project" value="InterPro"/>
</dbReference>
<evidence type="ECO:0000256" key="5">
    <source>
        <dbReference type="ARBA" id="ARBA00023002"/>
    </source>
</evidence>
<keyword evidence="14" id="KW-1185">Reference proteome</keyword>
<evidence type="ECO:0000256" key="3">
    <source>
        <dbReference type="ARBA" id="ARBA00022723"/>
    </source>
</evidence>
<dbReference type="GO" id="GO:0046872">
    <property type="term" value="F:metal ion binding"/>
    <property type="evidence" value="ECO:0007669"/>
    <property type="project" value="UniProtKB-KW"/>
</dbReference>
<evidence type="ECO:0000256" key="11">
    <source>
        <dbReference type="PIRSR" id="PIRSR000112-2"/>
    </source>
</evidence>
<dbReference type="PANTHER" id="PTHR43616">
    <property type="entry name" value="GLYCEROL DEHYDROGENASE"/>
    <property type="match status" value="1"/>
</dbReference>
<dbReference type="GO" id="GO:0008654">
    <property type="term" value="P:phospholipid biosynthetic process"/>
    <property type="evidence" value="ECO:0007669"/>
    <property type="project" value="UniProtKB-KW"/>
</dbReference>
<dbReference type="Proteomes" id="UP000280296">
    <property type="component" value="Unassembled WGS sequence"/>
</dbReference>
<feature type="binding site" evidence="10">
    <location>
        <position position="170"/>
    </location>
    <ligand>
        <name>glycerol</name>
        <dbReference type="ChEBI" id="CHEBI:17754"/>
    </ligand>
</feature>
<evidence type="ECO:0000256" key="8">
    <source>
        <dbReference type="ARBA" id="ARBA00023209"/>
    </source>
</evidence>
<feature type="binding site" evidence="10">
    <location>
        <position position="246"/>
    </location>
    <ligand>
        <name>glycerol</name>
        <dbReference type="ChEBI" id="CHEBI:17754"/>
    </ligand>
</feature>
<evidence type="ECO:0000256" key="2">
    <source>
        <dbReference type="ARBA" id="ARBA00022516"/>
    </source>
</evidence>
<feature type="binding site" evidence="10">
    <location>
        <position position="262"/>
    </location>
    <ligand>
        <name>glycerol</name>
        <dbReference type="ChEBI" id="CHEBI:17754"/>
    </ligand>
</feature>
<reference evidence="13 14" key="1">
    <citation type="submission" date="2018-12" db="EMBL/GenBank/DDBJ databases">
        <authorList>
            <person name="Toschakov S.V."/>
        </authorList>
    </citation>
    <scope>NUCLEOTIDE SEQUENCE [LARGE SCALE GENOMIC DNA]</scope>
    <source>
        <strain evidence="13 14">GM2012</strain>
    </source>
</reference>
<dbReference type="Pfam" id="PF13685">
    <property type="entry name" value="Fe-ADH_2"/>
    <property type="match status" value="1"/>
</dbReference>
<evidence type="ECO:0000313" key="13">
    <source>
        <dbReference type="EMBL" id="RUL82946.1"/>
    </source>
</evidence>
<gene>
    <name evidence="13" type="ORF">TsocGM_23035</name>
</gene>
<organism evidence="13 14">
    <name type="scientific">Tautonia sociabilis</name>
    <dbReference type="NCBI Taxonomy" id="2080755"/>
    <lineage>
        <taxon>Bacteria</taxon>
        <taxon>Pseudomonadati</taxon>
        <taxon>Planctomycetota</taxon>
        <taxon>Planctomycetia</taxon>
        <taxon>Isosphaerales</taxon>
        <taxon>Isosphaeraceae</taxon>
        <taxon>Tautonia</taxon>
    </lineage>
</organism>
<feature type="binding site" evidence="11">
    <location>
        <position position="123"/>
    </location>
    <ligand>
        <name>glycerol</name>
        <dbReference type="ChEBI" id="CHEBI:17754"/>
    </ligand>
</feature>
<protein>
    <submittedName>
        <fullName evidence="13">Iron-containing alcohol dehydrogenase</fullName>
    </submittedName>
</protein>
<evidence type="ECO:0000256" key="4">
    <source>
        <dbReference type="ARBA" id="ARBA00022857"/>
    </source>
</evidence>
<keyword evidence="6 12" id="KW-0520">NAD</keyword>
<evidence type="ECO:0000256" key="10">
    <source>
        <dbReference type="PIRSR" id="PIRSR000112-1"/>
    </source>
</evidence>
<proteinExistence type="predicted"/>
<dbReference type="InterPro" id="IPR016205">
    <property type="entry name" value="Glycerol_DH"/>
</dbReference>
<comment type="cofactor">
    <cofactor evidence="10">
        <name>Zn(2+)</name>
        <dbReference type="ChEBI" id="CHEBI:29105"/>
    </cofactor>
    <text evidence="10">Binds 1 zinc ion per subunit.</text>
</comment>
<feature type="binding site" evidence="12">
    <location>
        <begin position="96"/>
        <end position="100"/>
    </location>
    <ligand>
        <name>NAD(+)</name>
        <dbReference type="ChEBI" id="CHEBI:57540"/>
    </ligand>
</feature>
<feature type="binding site" evidence="12">
    <location>
        <position position="127"/>
    </location>
    <ligand>
        <name>NAD(+)</name>
        <dbReference type="ChEBI" id="CHEBI:57540"/>
    </ligand>
</feature>
<keyword evidence="4" id="KW-0521">NADP</keyword>
<evidence type="ECO:0000256" key="7">
    <source>
        <dbReference type="ARBA" id="ARBA00023098"/>
    </source>
</evidence>
<dbReference type="InterPro" id="IPR032837">
    <property type="entry name" value="G1PDH"/>
</dbReference>
<keyword evidence="5" id="KW-0560">Oxidoreductase</keyword>
<evidence type="ECO:0000256" key="12">
    <source>
        <dbReference type="PIRSR" id="PIRSR000112-3"/>
    </source>
</evidence>
<dbReference type="OrthoDB" id="9763580at2"/>
<comment type="caution">
    <text evidence="13">The sequence shown here is derived from an EMBL/GenBank/DDBJ whole genome shotgun (WGS) entry which is preliminary data.</text>
</comment>
<evidence type="ECO:0000256" key="9">
    <source>
        <dbReference type="ARBA" id="ARBA00023264"/>
    </source>
</evidence>
<dbReference type="EMBL" id="RYZH01000067">
    <property type="protein sequence ID" value="RUL82946.1"/>
    <property type="molecule type" value="Genomic_DNA"/>
</dbReference>
<reference evidence="13 14" key="2">
    <citation type="submission" date="2019-01" db="EMBL/GenBank/DDBJ databases">
        <title>Tautonia sociabilis, a novel thermotolerant planctomycete of Isosphaeraceae family, isolated from a 4000 m deep subterranean habitat.</title>
        <authorList>
            <person name="Kovaleva O.L."/>
            <person name="Elcheninov A.G."/>
            <person name="Van Heerden E."/>
            <person name="Toshchakov S.V."/>
            <person name="Novikov A."/>
            <person name="Bonch-Osmolovskaya E.A."/>
            <person name="Kublanov I.V."/>
        </authorList>
    </citation>
    <scope>NUCLEOTIDE SEQUENCE [LARGE SCALE GENOMIC DNA]</scope>
    <source>
        <strain evidence="13 14">GM2012</strain>
    </source>
</reference>
<evidence type="ECO:0000313" key="14">
    <source>
        <dbReference type="Proteomes" id="UP000280296"/>
    </source>
</evidence>
<dbReference type="CDD" id="cd08174">
    <property type="entry name" value="G1PDH-like"/>
    <property type="match status" value="1"/>
</dbReference>
<dbReference type="SUPFAM" id="SSF56796">
    <property type="entry name" value="Dehydroquinate synthase-like"/>
    <property type="match status" value="1"/>
</dbReference>
<dbReference type="AlphaFoldDB" id="A0A432MDN9"/>